<dbReference type="GO" id="GO:0000155">
    <property type="term" value="F:phosphorelay sensor kinase activity"/>
    <property type="evidence" value="ECO:0007669"/>
    <property type="project" value="InterPro"/>
</dbReference>
<feature type="transmembrane region" description="Helical" evidence="6">
    <location>
        <begin position="156"/>
        <end position="178"/>
    </location>
</feature>
<dbReference type="InterPro" id="IPR036097">
    <property type="entry name" value="HisK_dim/P_sf"/>
</dbReference>
<dbReference type="InterPro" id="IPR001789">
    <property type="entry name" value="Sig_transdc_resp-reg_receiver"/>
</dbReference>
<dbReference type="GO" id="GO:0016020">
    <property type="term" value="C:membrane"/>
    <property type="evidence" value="ECO:0007669"/>
    <property type="project" value="InterPro"/>
</dbReference>
<evidence type="ECO:0000256" key="3">
    <source>
        <dbReference type="ARBA" id="ARBA00022553"/>
    </source>
</evidence>
<evidence type="ECO:0000256" key="2">
    <source>
        <dbReference type="ARBA" id="ARBA00012438"/>
    </source>
</evidence>
<feature type="domain" description="PAC" evidence="10">
    <location>
        <begin position="319"/>
        <end position="370"/>
    </location>
</feature>
<keyword evidence="4" id="KW-0808">Transferase</keyword>
<dbReference type="CDD" id="cd00130">
    <property type="entry name" value="PAS"/>
    <property type="match status" value="2"/>
</dbReference>
<dbReference type="Pfam" id="PF08448">
    <property type="entry name" value="PAS_4"/>
    <property type="match status" value="1"/>
</dbReference>
<dbReference type="PROSITE" id="PS50112">
    <property type="entry name" value="PAS"/>
    <property type="match status" value="2"/>
</dbReference>
<dbReference type="Gene3D" id="1.10.287.130">
    <property type="match status" value="1"/>
</dbReference>
<sequence>MQKATSPLTADKTSKNKSSIARRFILYIVLFSSFITLITTSIQLYREYNSDIDLIRDELQQIESVHLESLSAALWTSNQKLLQTSINGILKIRDMQYAEIRDPIKVWASAGKIQFKNNIQRSYPIEYKHRNKNIHIGTLTVNVNLDGVYQRLLDTAWIILISNAFKTSLVAFFIYFLFHQLVARHLSAISDFSEKHDPLSNNSPLALNRNNRTHDEFDAVVKSINDMHERLHEQISEISNQKQYLDQTFNGIGDAVITTDNRGRVTRLNPVAERLTGWTNSDALQLPLKTIFPIVDASTRELIANPVDKVLSTGKTIYLSNHTTLIAKDGKEYHIADSAAPIRNGDTILGMVLVFNDVTEQYKMRAALQENEKKLRLFYSQVPGILYQFEIDTHGNKRMPYVSPAIESYLGISAETVMHDAERWFDLIHPDDVPSLEKSVTDSLKSLNNWEWEGRFIRPDGELIWLHGTSIPERTENGSTIWHGLFIDITDRVHAEEAIHRSQKMDALGKLTGGIAHDYNNMLGVVLGYSELLMDKLNEQPNLLNYAGQINHAGERGAKLTKKLLAFSKNKSSNAEKLNINTLLNDERHMLEKTLTARIKLEYRLAHDLWPAFLDESDLEDAILNMSINAMHAIKRNGQLTIKTYNEPISVATGEESGIPPGDYVVLSIRDTGCGMDQTTREKIFDPFYSTKGEKGTGLGLSQVYGFINRCNGAIRVDSMVHQGTTFTLYFPRFKGKKHSKNQTSSNAKTNLEGKESILVVDDEPALLDLTCEILSQQNYRIFKAERAKQALDILKTEHIDILLTDVIMPDMDGYALAAIVRENHPAIKIQLASGYSSEQQVNQIDEELSKNLLHKPYDSQTLLKTIRNLLR</sequence>
<evidence type="ECO:0000259" key="8">
    <source>
        <dbReference type="PROSITE" id="PS50110"/>
    </source>
</evidence>
<dbReference type="SUPFAM" id="SSF55874">
    <property type="entry name" value="ATPase domain of HSP90 chaperone/DNA topoisomerase II/histidine kinase"/>
    <property type="match status" value="1"/>
</dbReference>
<dbReference type="SMART" id="SM00448">
    <property type="entry name" value="REC"/>
    <property type="match status" value="1"/>
</dbReference>
<dbReference type="PROSITE" id="PS50885">
    <property type="entry name" value="HAMP"/>
    <property type="match status" value="1"/>
</dbReference>
<accession>A0A3B0XQJ7</accession>
<dbReference type="SUPFAM" id="SSF55785">
    <property type="entry name" value="PYP-like sensor domain (PAS domain)"/>
    <property type="match status" value="2"/>
</dbReference>
<dbReference type="CDD" id="cd00156">
    <property type="entry name" value="REC"/>
    <property type="match status" value="1"/>
</dbReference>
<dbReference type="SUPFAM" id="SSF52172">
    <property type="entry name" value="CheY-like"/>
    <property type="match status" value="1"/>
</dbReference>
<dbReference type="Pfam" id="PF00072">
    <property type="entry name" value="Response_reg"/>
    <property type="match status" value="1"/>
</dbReference>
<dbReference type="EMBL" id="UOFI01000207">
    <property type="protein sequence ID" value="VAW70735.1"/>
    <property type="molecule type" value="Genomic_DNA"/>
</dbReference>
<dbReference type="InterPro" id="IPR005467">
    <property type="entry name" value="His_kinase_dom"/>
</dbReference>
<reference evidence="12" key="1">
    <citation type="submission" date="2018-06" db="EMBL/GenBank/DDBJ databases">
        <authorList>
            <person name="Zhirakovskaya E."/>
        </authorList>
    </citation>
    <scope>NUCLEOTIDE SEQUENCE</scope>
</reference>
<name>A0A3B0XQJ7_9ZZZZ</name>
<dbReference type="InterPro" id="IPR003660">
    <property type="entry name" value="HAMP_dom"/>
</dbReference>
<dbReference type="SMART" id="SM00387">
    <property type="entry name" value="HATPase_c"/>
    <property type="match status" value="1"/>
</dbReference>
<dbReference type="PROSITE" id="PS50109">
    <property type="entry name" value="HIS_KIN"/>
    <property type="match status" value="1"/>
</dbReference>
<organism evidence="12">
    <name type="scientific">hydrothermal vent metagenome</name>
    <dbReference type="NCBI Taxonomy" id="652676"/>
    <lineage>
        <taxon>unclassified sequences</taxon>
        <taxon>metagenomes</taxon>
        <taxon>ecological metagenomes</taxon>
    </lineage>
</organism>
<evidence type="ECO:0000256" key="5">
    <source>
        <dbReference type="ARBA" id="ARBA00022777"/>
    </source>
</evidence>
<keyword evidence="5" id="KW-0418">Kinase</keyword>
<evidence type="ECO:0000259" key="7">
    <source>
        <dbReference type="PROSITE" id="PS50109"/>
    </source>
</evidence>
<dbReference type="InterPro" id="IPR011006">
    <property type="entry name" value="CheY-like_superfamily"/>
</dbReference>
<dbReference type="InterPro" id="IPR001610">
    <property type="entry name" value="PAC"/>
</dbReference>
<dbReference type="Pfam" id="PF17149">
    <property type="entry name" value="CHASE5"/>
    <property type="match status" value="1"/>
</dbReference>
<keyword evidence="3" id="KW-0597">Phosphoprotein</keyword>
<dbReference type="InterPro" id="IPR000014">
    <property type="entry name" value="PAS"/>
</dbReference>
<dbReference type="InterPro" id="IPR033414">
    <property type="entry name" value="Sensor_dom"/>
</dbReference>
<feature type="domain" description="HAMP" evidence="11">
    <location>
        <begin position="213"/>
        <end position="236"/>
    </location>
</feature>
<dbReference type="CDD" id="cd00082">
    <property type="entry name" value="HisKA"/>
    <property type="match status" value="1"/>
</dbReference>
<feature type="domain" description="PAS" evidence="9">
    <location>
        <begin position="241"/>
        <end position="314"/>
    </location>
</feature>
<evidence type="ECO:0000259" key="10">
    <source>
        <dbReference type="PROSITE" id="PS50113"/>
    </source>
</evidence>
<dbReference type="InterPro" id="IPR004358">
    <property type="entry name" value="Sig_transdc_His_kin-like_C"/>
</dbReference>
<dbReference type="PANTHER" id="PTHR43065:SF42">
    <property type="entry name" value="TWO-COMPONENT SENSOR PPRA"/>
    <property type="match status" value="1"/>
</dbReference>
<dbReference type="Pfam" id="PF08447">
    <property type="entry name" value="PAS_3"/>
    <property type="match status" value="1"/>
</dbReference>
<dbReference type="InterPro" id="IPR003661">
    <property type="entry name" value="HisK_dim/P_dom"/>
</dbReference>
<dbReference type="PRINTS" id="PR00344">
    <property type="entry name" value="BCTRLSENSOR"/>
</dbReference>
<evidence type="ECO:0000313" key="12">
    <source>
        <dbReference type="EMBL" id="VAW70735.1"/>
    </source>
</evidence>
<comment type="catalytic activity">
    <reaction evidence="1">
        <text>ATP + protein L-histidine = ADP + protein N-phospho-L-histidine.</text>
        <dbReference type="EC" id="2.7.13.3"/>
    </reaction>
</comment>
<dbReference type="SUPFAM" id="SSF47384">
    <property type="entry name" value="Homodimeric domain of signal transducing histidine kinase"/>
    <property type="match status" value="1"/>
</dbReference>
<feature type="domain" description="PAC" evidence="10">
    <location>
        <begin position="450"/>
        <end position="501"/>
    </location>
</feature>
<dbReference type="InterPro" id="IPR035965">
    <property type="entry name" value="PAS-like_dom_sf"/>
</dbReference>
<evidence type="ECO:0000256" key="1">
    <source>
        <dbReference type="ARBA" id="ARBA00000085"/>
    </source>
</evidence>
<evidence type="ECO:0000256" key="6">
    <source>
        <dbReference type="SAM" id="Phobius"/>
    </source>
</evidence>
<evidence type="ECO:0000256" key="4">
    <source>
        <dbReference type="ARBA" id="ARBA00022679"/>
    </source>
</evidence>
<dbReference type="NCBIfam" id="TIGR00229">
    <property type="entry name" value="sensory_box"/>
    <property type="match status" value="2"/>
</dbReference>
<dbReference type="SMART" id="SM00388">
    <property type="entry name" value="HisKA"/>
    <property type="match status" value="1"/>
</dbReference>
<gene>
    <name evidence="12" type="ORF">MNBD_GAMMA09-2452</name>
</gene>
<dbReference type="Gene3D" id="3.30.565.10">
    <property type="entry name" value="Histidine kinase-like ATPase, C-terminal domain"/>
    <property type="match status" value="1"/>
</dbReference>
<feature type="domain" description="Response regulatory" evidence="8">
    <location>
        <begin position="757"/>
        <end position="871"/>
    </location>
</feature>
<dbReference type="AlphaFoldDB" id="A0A3B0XQJ7"/>
<dbReference type="Pfam" id="PF02518">
    <property type="entry name" value="HATPase_c"/>
    <property type="match status" value="1"/>
</dbReference>
<keyword evidence="6" id="KW-0812">Transmembrane</keyword>
<dbReference type="InterPro" id="IPR000700">
    <property type="entry name" value="PAS-assoc_C"/>
</dbReference>
<keyword evidence="6" id="KW-1133">Transmembrane helix</keyword>
<protein>
    <recommendedName>
        <fullName evidence="2">histidine kinase</fullName>
        <ecNumber evidence="2">2.7.13.3</ecNumber>
    </recommendedName>
</protein>
<dbReference type="Gene3D" id="3.30.450.20">
    <property type="entry name" value="PAS domain"/>
    <property type="match status" value="2"/>
</dbReference>
<feature type="domain" description="PAS" evidence="9">
    <location>
        <begin position="389"/>
        <end position="447"/>
    </location>
</feature>
<dbReference type="InterPro" id="IPR013655">
    <property type="entry name" value="PAS_fold_3"/>
</dbReference>
<dbReference type="PROSITE" id="PS50113">
    <property type="entry name" value="PAC"/>
    <property type="match status" value="2"/>
</dbReference>
<dbReference type="PANTHER" id="PTHR43065">
    <property type="entry name" value="SENSOR HISTIDINE KINASE"/>
    <property type="match status" value="1"/>
</dbReference>
<dbReference type="InterPro" id="IPR003594">
    <property type="entry name" value="HATPase_dom"/>
</dbReference>
<dbReference type="InterPro" id="IPR013656">
    <property type="entry name" value="PAS_4"/>
</dbReference>
<proteinExistence type="predicted"/>
<dbReference type="EC" id="2.7.13.3" evidence="2"/>
<evidence type="ECO:0000259" key="11">
    <source>
        <dbReference type="PROSITE" id="PS50885"/>
    </source>
</evidence>
<evidence type="ECO:0000259" key="9">
    <source>
        <dbReference type="PROSITE" id="PS50112"/>
    </source>
</evidence>
<dbReference type="InterPro" id="IPR036890">
    <property type="entry name" value="HATPase_C_sf"/>
</dbReference>
<feature type="domain" description="Histidine kinase" evidence="7">
    <location>
        <begin position="514"/>
        <end position="735"/>
    </location>
</feature>
<keyword evidence="6" id="KW-0472">Membrane</keyword>
<feature type="transmembrane region" description="Helical" evidence="6">
    <location>
        <begin position="24"/>
        <end position="45"/>
    </location>
</feature>
<dbReference type="SMART" id="SM00091">
    <property type="entry name" value="PAS"/>
    <property type="match status" value="2"/>
</dbReference>
<dbReference type="Gene3D" id="3.40.50.2300">
    <property type="match status" value="1"/>
</dbReference>
<dbReference type="SMART" id="SM00086">
    <property type="entry name" value="PAC"/>
    <property type="match status" value="2"/>
</dbReference>
<dbReference type="PROSITE" id="PS50110">
    <property type="entry name" value="RESPONSE_REGULATORY"/>
    <property type="match status" value="1"/>
</dbReference>